<organism evidence="2 3">
    <name type="scientific">Larkinella insperata</name>
    <dbReference type="NCBI Taxonomy" id="332158"/>
    <lineage>
        <taxon>Bacteria</taxon>
        <taxon>Pseudomonadati</taxon>
        <taxon>Bacteroidota</taxon>
        <taxon>Cytophagia</taxon>
        <taxon>Cytophagales</taxon>
        <taxon>Spirosomataceae</taxon>
        <taxon>Larkinella</taxon>
    </lineage>
</organism>
<dbReference type="Gene3D" id="3.20.20.150">
    <property type="entry name" value="Divalent-metal-dependent TIM barrel enzymes"/>
    <property type="match status" value="1"/>
</dbReference>
<comment type="caution">
    <text evidence="2">The sequence shown here is derived from an EMBL/GenBank/DDBJ whole genome shotgun (WGS) entry which is preliminary data.</text>
</comment>
<dbReference type="InterPro" id="IPR013022">
    <property type="entry name" value="Xyl_isomerase-like_TIM-brl"/>
</dbReference>
<evidence type="ECO:0000259" key="1">
    <source>
        <dbReference type="Pfam" id="PF01261"/>
    </source>
</evidence>
<dbReference type="InterPro" id="IPR036237">
    <property type="entry name" value="Xyl_isomerase-like_sf"/>
</dbReference>
<sequence length="300" mass="33857">MKKLPLLLLLIGLIPYGMAQPGRKVRNDFFALHNAIRGDSTYKTFDQQVALVKGLGYDGLEINQLDSFEGMKAALDKHRFTGSYFYIQLDLDAPLDPRIEPDIRALKGTKTVVAPYIVSSQKRFKVPSAQADSLVMRQLRQMADWARQANVPIAIYPHLGFYVERTDHALRLAQAINQPNVGVTFNLCHWLATTPKADRSDWKQQLTALRPYLKMMTLSGANDVDASALNNGPNGVWNQYILPLGTGSFDTYELVRFAVQDLDFRGPIGVQCYAMKGDKPTNLRNAMAVWRHYKNRLENP</sequence>
<dbReference type="RefSeq" id="WP_265990198.1">
    <property type="nucleotide sequence ID" value="NZ_CP110973.1"/>
</dbReference>
<protein>
    <submittedName>
        <fullName evidence="2">Sugar phosphate isomerase/epimerase family protein</fullName>
    </submittedName>
</protein>
<proteinExistence type="predicted"/>
<dbReference type="Pfam" id="PF01261">
    <property type="entry name" value="AP_endonuc_2"/>
    <property type="match status" value="1"/>
</dbReference>
<dbReference type="GO" id="GO:0016853">
    <property type="term" value="F:isomerase activity"/>
    <property type="evidence" value="ECO:0007669"/>
    <property type="project" value="UniProtKB-KW"/>
</dbReference>
<reference evidence="3" key="1">
    <citation type="journal article" date="2019" name="Int. J. Syst. Evol. Microbiol.">
        <title>The Global Catalogue of Microorganisms (GCM) 10K type strain sequencing project: providing services to taxonomists for standard genome sequencing and annotation.</title>
        <authorList>
            <consortium name="The Broad Institute Genomics Platform"/>
            <consortium name="The Broad Institute Genome Sequencing Center for Infectious Disease"/>
            <person name="Wu L."/>
            <person name="Ma J."/>
        </authorList>
    </citation>
    <scope>NUCLEOTIDE SEQUENCE [LARGE SCALE GENOMIC DNA]</scope>
    <source>
        <strain evidence="3">CCUG 55608</strain>
    </source>
</reference>
<dbReference type="SUPFAM" id="SSF51658">
    <property type="entry name" value="Xylose isomerase-like"/>
    <property type="match status" value="1"/>
</dbReference>
<evidence type="ECO:0000313" key="2">
    <source>
        <dbReference type="EMBL" id="MFD1139506.1"/>
    </source>
</evidence>
<keyword evidence="3" id="KW-1185">Reference proteome</keyword>
<accession>A0ABW3Q005</accession>
<feature type="domain" description="Xylose isomerase-like TIM barrel" evidence="1">
    <location>
        <begin position="50"/>
        <end position="291"/>
    </location>
</feature>
<dbReference type="PANTHER" id="PTHR12110">
    <property type="entry name" value="HYDROXYPYRUVATE ISOMERASE"/>
    <property type="match status" value="1"/>
</dbReference>
<gene>
    <name evidence="2" type="ORF">ACFQ4C_00205</name>
</gene>
<dbReference type="Proteomes" id="UP001597116">
    <property type="component" value="Unassembled WGS sequence"/>
</dbReference>
<dbReference type="InterPro" id="IPR050312">
    <property type="entry name" value="IolE/XylAMocC-like"/>
</dbReference>
<dbReference type="EMBL" id="JBHTLP010000001">
    <property type="protein sequence ID" value="MFD1139506.1"/>
    <property type="molecule type" value="Genomic_DNA"/>
</dbReference>
<keyword evidence="2" id="KW-0413">Isomerase</keyword>
<name>A0ABW3Q005_9BACT</name>
<evidence type="ECO:0000313" key="3">
    <source>
        <dbReference type="Proteomes" id="UP001597116"/>
    </source>
</evidence>